<feature type="compositionally biased region" description="Basic and acidic residues" evidence="1">
    <location>
        <begin position="57"/>
        <end position="70"/>
    </location>
</feature>
<name>A0ABQ1PWG3_9ENTE</name>
<dbReference type="RefSeq" id="WP_088269593.1">
    <property type="nucleotide sequence ID" value="NZ_BMKI01000019.1"/>
</dbReference>
<gene>
    <name evidence="2" type="ORF">GCM10011573_37810</name>
</gene>
<keyword evidence="3" id="KW-1185">Reference proteome</keyword>
<evidence type="ECO:0000313" key="3">
    <source>
        <dbReference type="Proteomes" id="UP000630615"/>
    </source>
</evidence>
<sequence>MKKSSLLLFGMMILGSISFTPTVEAIGRFDDEAMYSTEMRERHMWQQENSEQRRKRNTQDSHMRRDDRRD</sequence>
<protein>
    <recommendedName>
        <fullName evidence="4">Secreted protein</fullName>
    </recommendedName>
</protein>
<feature type="region of interest" description="Disordered" evidence="1">
    <location>
        <begin position="40"/>
        <end position="70"/>
    </location>
</feature>
<evidence type="ECO:0008006" key="4">
    <source>
        <dbReference type="Google" id="ProtNLM"/>
    </source>
</evidence>
<dbReference type="EMBL" id="BMKI01000019">
    <property type="protein sequence ID" value="GGD04754.1"/>
    <property type="molecule type" value="Genomic_DNA"/>
</dbReference>
<accession>A0ABQ1PWG3</accession>
<proteinExistence type="predicted"/>
<comment type="caution">
    <text evidence="2">The sequence shown here is derived from an EMBL/GenBank/DDBJ whole genome shotgun (WGS) entry which is preliminary data.</text>
</comment>
<dbReference type="Proteomes" id="UP000630615">
    <property type="component" value="Unassembled WGS sequence"/>
</dbReference>
<reference evidence="3" key="1">
    <citation type="journal article" date="2019" name="Int. J. Syst. Evol. Microbiol.">
        <title>The Global Catalogue of Microorganisms (GCM) 10K type strain sequencing project: providing services to taxonomists for standard genome sequencing and annotation.</title>
        <authorList>
            <consortium name="The Broad Institute Genomics Platform"/>
            <consortium name="The Broad Institute Genome Sequencing Center for Infectious Disease"/>
            <person name="Wu L."/>
            <person name="Ma J."/>
        </authorList>
    </citation>
    <scope>NUCLEOTIDE SEQUENCE [LARGE SCALE GENOMIC DNA]</scope>
    <source>
        <strain evidence="3">CGMCC 1.15942</strain>
    </source>
</reference>
<organism evidence="2 3">
    <name type="scientific">Enterococcus wangshanyuanii</name>
    <dbReference type="NCBI Taxonomy" id="2005703"/>
    <lineage>
        <taxon>Bacteria</taxon>
        <taxon>Bacillati</taxon>
        <taxon>Bacillota</taxon>
        <taxon>Bacilli</taxon>
        <taxon>Lactobacillales</taxon>
        <taxon>Enterococcaceae</taxon>
        <taxon>Enterococcus</taxon>
    </lineage>
</organism>
<evidence type="ECO:0000313" key="2">
    <source>
        <dbReference type="EMBL" id="GGD04754.1"/>
    </source>
</evidence>
<evidence type="ECO:0000256" key="1">
    <source>
        <dbReference type="SAM" id="MobiDB-lite"/>
    </source>
</evidence>